<comment type="caution">
    <text evidence="3">The sequence shown here is derived from an EMBL/GenBank/DDBJ whole genome shotgun (WGS) entry which is preliminary data.</text>
</comment>
<evidence type="ECO:0000313" key="4">
    <source>
        <dbReference type="Proteomes" id="UP000285970"/>
    </source>
</evidence>
<dbReference type="Proteomes" id="UP000285970">
    <property type="component" value="Unassembled WGS sequence"/>
</dbReference>
<reference evidence="3 4" key="1">
    <citation type="journal article" date="2018" name="Front. Microbiol.">
        <title>Novel Insights Into Bacterial Dimethylsulfoniopropionate Catabolism in the East China Sea.</title>
        <authorList>
            <person name="Liu J."/>
            <person name="Liu J."/>
            <person name="Zhang S.H."/>
            <person name="Liang J."/>
            <person name="Lin H."/>
            <person name="Song D."/>
            <person name="Yang G.P."/>
            <person name="Todd J.D."/>
            <person name="Zhang X.H."/>
        </authorList>
    </citation>
    <scope>NUCLEOTIDE SEQUENCE [LARGE SCALE GENOMIC DNA]</scope>
    <source>
        <strain evidence="3 4">ZYFD042</strain>
    </source>
</reference>
<dbReference type="InterPro" id="IPR001296">
    <property type="entry name" value="Glyco_trans_1"/>
</dbReference>
<sequence>MTRAVRVLSLYEGFFAGGARILHSDVVAGLHAGGGQEHSILSLTSAARRDASLQHAHDDTRFQTLRDGGVRIDTFDRVAGDQPVTPESFSAAELAHAAALIADADIVLSLKEQPLSLIVALQRAGMLPDRPTAACLHRSDPTHSGPALGWLVDAGASGAVTATISCAESTSLAYTRAGVATTHAWVIDNGIDTRRFRPGTRAERRGIRESLGIPKTAPVVLLAARFDAMKDPGLFLDAVARHSRRHPGAHYVLCGSGMTHRNPGFSALVTEAGLDAGVALHALGLREDMPALYRIADIVALTSAFGEASPLCLAEGAASGAIPVTTDVGDAARVVKGIGLVTPRDADAIAVAWHEALSHRMELRSAAISSRARLDRRRMVADYRGAIEELVLPEVLAA</sequence>
<feature type="domain" description="Glycosyl transferase family 1" evidence="2">
    <location>
        <begin position="206"/>
        <end position="367"/>
    </location>
</feature>
<name>A0A443JEM6_9MICO</name>
<protein>
    <submittedName>
        <fullName evidence="3">Glycosyltransferase</fullName>
    </submittedName>
</protein>
<accession>A0A443JEM6</accession>
<dbReference type="OrthoDB" id="5136778at2"/>
<dbReference type="PANTHER" id="PTHR12526">
    <property type="entry name" value="GLYCOSYLTRANSFERASE"/>
    <property type="match status" value="1"/>
</dbReference>
<evidence type="ECO:0000313" key="3">
    <source>
        <dbReference type="EMBL" id="RWR18962.1"/>
    </source>
</evidence>
<dbReference type="SUPFAM" id="SSF53756">
    <property type="entry name" value="UDP-Glycosyltransferase/glycogen phosphorylase"/>
    <property type="match status" value="1"/>
</dbReference>
<evidence type="ECO:0000259" key="2">
    <source>
        <dbReference type="Pfam" id="PF00534"/>
    </source>
</evidence>
<organism evidence="3 4">
    <name type="scientific">Microbacterium enclense</name>
    <dbReference type="NCBI Taxonomy" id="993073"/>
    <lineage>
        <taxon>Bacteria</taxon>
        <taxon>Bacillati</taxon>
        <taxon>Actinomycetota</taxon>
        <taxon>Actinomycetes</taxon>
        <taxon>Micrococcales</taxon>
        <taxon>Microbacteriaceae</taxon>
        <taxon>Microbacterium</taxon>
    </lineage>
</organism>
<dbReference type="Gene3D" id="3.40.50.2000">
    <property type="entry name" value="Glycogen Phosphorylase B"/>
    <property type="match status" value="2"/>
</dbReference>
<proteinExistence type="predicted"/>
<evidence type="ECO:0000256" key="1">
    <source>
        <dbReference type="ARBA" id="ARBA00022679"/>
    </source>
</evidence>
<keyword evidence="1 3" id="KW-0808">Transferase</keyword>
<gene>
    <name evidence="3" type="ORF">D8Y23_08615</name>
</gene>
<dbReference type="EMBL" id="RBZY01000026">
    <property type="protein sequence ID" value="RWR18962.1"/>
    <property type="molecule type" value="Genomic_DNA"/>
</dbReference>
<dbReference type="Pfam" id="PF00534">
    <property type="entry name" value="Glycos_transf_1"/>
    <property type="match status" value="1"/>
</dbReference>
<dbReference type="AlphaFoldDB" id="A0A443JEM6"/>
<dbReference type="GO" id="GO:0016757">
    <property type="term" value="F:glycosyltransferase activity"/>
    <property type="evidence" value="ECO:0007669"/>
    <property type="project" value="InterPro"/>
</dbReference>